<dbReference type="RefSeq" id="WP_085226972.1">
    <property type="nucleotide sequence ID" value="NZ_BSQD01000005.1"/>
</dbReference>
<organism evidence="1 2">
    <name type="scientific">Trinickia caryophylli</name>
    <name type="common">Paraburkholderia caryophylli</name>
    <dbReference type="NCBI Taxonomy" id="28094"/>
    <lineage>
        <taxon>Bacteria</taxon>
        <taxon>Pseudomonadati</taxon>
        <taxon>Pseudomonadota</taxon>
        <taxon>Betaproteobacteria</taxon>
        <taxon>Burkholderiales</taxon>
        <taxon>Burkholderiaceae</taxon>
        <taxon>Trinickia</taxon>
    </lineage>
</organism>
<dbReference type="OrthoDB" id="9957648at2"/>
<keyword evidence="2" id="KW-1185">Reference proteome</keyword>
<evidence type="ECO:0000313" key="1">
    <source>
        <dbReference type="EMBL" id="SMF24117.1"/>
    </source>
</evidence>
<dbReference type="Proteomes" id="UP000192911">
    <property type="component" value="Unassembled WGS sequence"/>
</dbReference>
<dbReference type="GeneID" id="95551490"/>
<proteinExistence type="predicted"/>
<reference evidence="2" key="1">
    <citation type="submission" date="2017-04" db="EMBL/GenBank/DDBJ databases">
        <authorList>
            <person name="Varghese N."/>
            <person name="Submissions S."/>
        </authorList>
    </citation>
    <scope>NUCLEOTIDE SEQUENCE [LARGE SCALE GENOMIC DNA]</scope>
    <source>
        <strain evidence="2">Ballard 720</strain>
    </source>
</reference>
<sequence>MSIPQVRVRAPHAFVRPKLDSWSIAAVDHIDVTGQARADAEREARISALGVLMESPSATPLWRRICMAEMHREIRARSADQRVAMELALAEAMR</sequence>
<dbReference type="EMBL" id="FXAH01000004">
    <property type="protein sequence ID" value="SMF24117.1"/>
    <property type="molecule type" value="Genomic_DNA"/>
</dbReference>
<gene>
    <name evidence="1" type="ORF">SAMN06295900_104257</name>
</gene>
<accession>A0A1X7DZ49</accession>
<evidence type="ECO:0000313" key="2">
    <source>
        <dbReference type="Proteomes" id="UP000192911"/>
    </source>
</evidence>
<dbReference type="STRING" id="28094.SAMN06295900_104257"/>
<name>A0A1X7DZ49_TRICW</name>
<dbReference type="AlphaFoldDB" id="A0A1X7DZ49"/>
<protein>
    <submittedName>
        <fullName evidence="1">Uncharacterized protein</fullName>
    </submittedName>
</protein>